<comment type="caution">
    <text evidence="3">The sequence shown here is derived from an EMBL/GenBank/DDBJ whole genome shotgun (WGS) entry which is preliminary data.</text>
</comment>
<dbReference type="CDD" id="cd00118">
    <property type="entry name" value="LysM"/>
    <property type="match status" value="1"/>
</dbReference>
<feature type="domain" description="LysM" evidence="2">
    <location>
        <begin position="52"/>
        <end position="95"/>
    </location>
</feature>
<reference evidence="3 4" key="1">
    <citation type="journal article" date="2019" name="Sci. Rep.">
        <title>Comparative genomics of chytrid fungi reveal insights into the obligate biotrophic and pathogenic lifestyle of Synchytrium endobioticum.</title>
        <authorList>
            <person name="van de Vossenberg B.T.L.H."/>
            <person name="Warris S."/>
            <person name="Nguyen H.D.T."/>
            <person name="van Gent-Pelzer M.P.E."/>
            <person name="Joly D.L."/>
            <person name="van de Geest H.C."/>
            <person name="Bonants P.J.M."/>
            <person name="Smith D.S."/>
            <person name="Levesque C.A."/>
            <person name="van der Lee T.A.J."/>
        </authorList>
    </citation>
    <scope>NUCLEOTIDE SEQUENCE [LARGE SCALE GENOMIC DNA]</scope>
    <source>
        <strain evidence="3 4">JEL517</strain>
    </source>
</reference>
<evidence type="ECO:0000259" key="2">
    <source>
        <dbReference type="PROSITE" id="PS51782"/>
    </source>
</evidence>
<dbReference type="PROSITE" id="PS51782">
    <property type="entry name" value="LYSM"/>
    <property type="match status" value="1"/>
</dbReference>
<evidence type="ECO:0000256" key="1">
    <source>
        <dbReference type="SAM" id="MobiDB-lite"/>
    </source>
</evidence>
<gene>
    <name evidence="3" type="ORF">SmJEL517_g04511</name>
</gene>
<dbReference type="AlphaFoldDB" id="A0A507BRR1"/>
<evidence type="ECO:0000313" key="4">
    <source>
        <dbReference type="Proteomes" id="UP000319731"/>
    </source>
</evidence>
<proteinExistence type="predicted"/>
<dbReference type="Proteomes" id="UP000319731">
    <property type="component" value="Unassembled WGS sequence"/>
</dbReference>
<dbReference type="SUPFAM" id="SSF54106">
    <property type="entry name" value="LysM domain"/>
    <property type="match status" value="1"/>
</dbReference>
<dbReference type="InterPro" id="IPR018392">
    <property type="entry name" value="LysM"/>
</dbReference>
<dbReference type="SMART" id="SM00257">
    <property type="entry name" value="LysM"/>
    <property type="match status" value="1"/>
</dbReference>
<keyword evidence="4" id="KW-1185">Reference proteome</keyword>
<dbReference type="InterPro" id="IPR036779">
    <property type="entry name" value="LysM_dom_sf"/>
</dbReference>
<dbReference type="GeneID" id="42005736"/>
<dbReference type="EMBL" id="QEAO01000031">
    <property type="protein sequence ID" value="TPX32360.1"/>
    <property type="molecule type" value="Genomic_DNA"/>
</dbReference>
<protein>
    <recommendedName>
        <fullName evidence="2">LysM domain-containing protein</fullName>
    </recommendedName>
</protein>
<feature type="region of interest" description="Disordered" evidence="1">
    <location>
        <begin position="161"/>
        <end position="197"/>
    </location>
</feature>
<dbReference type="RefSeq" id="XP_031023585.1">
    <property type="nucleotide sequence ID" value="XM_031170439.1"/>
</dbReference>
<name>A0A507BRR1_9FUNG</name>
<dbReference type="OrthoDB" id="2107166at2759"/>
<dbReference type="Gene3D" id="3.10.350.10">
    <property type="entry name" value="LysM domain"/>
    <property type="match status" value="1"/>
</dbReference>
<organism evidence="3 4">
    <name type="scientific">Synchytrium microbalum</name>
    <dbReference type="NCBI Taxonomy" id="1806994"/>
    <lineage>
        <taxon>Eukaryota</taxon>
        <taxon>Fungi</taxon>
        <taxon>Fungi incertae sedis</taxon>
        <taxon>Chytridiomycota</taxon>
        <taxon>Chytridiomycota incertae sedis</taxon>
        <taxon>Chytridiomycetes</taxon>
        <taxon>Synchytriales</taxon>
        <taxon>Synchytriaceae</taxon>
        <taxon>Synchytrium</taxon>
    </lineage>
</organism>
<sequence length="197" mass="21806">MEIDEEFTDEAPPPYTSIVSDTTLLTSETDTKCPKPNEAVDTTADTRRIPGVVHYVIKNETLWGIAISYGIDVNTIKLANRLMSDDIYSVGSLFIPGATVSKRAFPDEEEVRRSLVKRFQLISKCTDVHESTSYVSRCGYDVGKALEEYWSDLNWEVKQGGGSVKQGGSSSAVYDSRAGVTGRRREPIGSGKWKRIS</sequence>
<accession>A0A507BRR1</accession>
<evidence type="ECO:0000313" key="3">
    <source>
        <dbReference type="EMBL" id="TPX32360.1"/>
    </source>
</evidence>
<dbReference type="Pfam" id="PF01476">
    <property type="entry name" value="LysM"/>
    <property type="match status" value="1"/>
</dbReference>